<keyword evidence="3" id="KW-1185">Reference proteome</keyword>
<dbReference type="InterPro" id="IPR009061">
    <property type="entry name" value="DNA-bd_dom_put_sf"/>
</dbReference>
<dbReference type="Gene3D" id="1.10.10.10">
    <property type="entry name" value="Winged helix-like DNA-binding domain superfamily/Winged helix DNA-binding domain"/>
    <property type="match status" value="1"/>
</dbReference>
<dbReference type="Proteomes" id="UP000317722">
    <property type="component" value="Unassembled WGS sequence"/>
</dbReference>
<dbReference type="AlphaFoldDB" id="A0A502CK64"/>
<proteinExistence type="predicted"/>
<dbReference type="GO" id="GO:0003677">
    <property type="term" value="F:DNA binding"/>
    <property type="evidence" value="ECO:0007669"/>
    <property type="project" value="UniProtKB-KW"/>
</dbReference>
<sequence length="60" mass="7093">MRHDPLWTVDDVSRYLGVPVQTLYDWRLKGTGPPVFKVGRHLRYRESAVMEWLERHTAVA</sequence>
<accession>A0A502CK64</accession>
<comment type="caution">
    <text evidence="2">The sequence shown here is derived from an EMBL/GenBank/DDBJ whole genome shotgun (WGS) entry which is preliminary data.</text>
</comment>
<evidence type="ECO:0000259" key="1">
    <source>
        <dbReference type="Pfam" id="PF12728"/>
    </source>
</evidence>
<dbReference type="Pfam" id="PF12728">
    <property type="entry name" value="HTH_17"/>
    <property type="match status" value="1"/>
</dbReference>
<reference evidence="2 3" key="1">
    <citation type="journal article" date="2019" name="Environ. Microbiol.">
        <title>Species interactions and distinct microbial communities in high Arctic permafrost affected cryosols are associated with the CH4 and CO2 gas fluxes.</title>
        <authorList>
            <person name="Altshuler I."/>
            <person name="Hamel J."/>
            <person name="Turney S."/>
            <person name="Magnuson E."/>
            <person name="Levesque R."/>
            <person name="Greer C."/>
            <person name="Whyte L.G."/>
        </authorList>
    </citation>
    <scope>NUCLEOTIDE SEQUENCE [LARGE SCALE GENOMIC DNA]</scope>
    <source>
        <strain evidence="2 3">S9.3A</strain>
    </source>
</reference>
<dbReference type="RefSeq" id="WP_056922324.1">
    <property type="nucleotide sequence ID" value="NZ_RCZM01000006.1"/>
</dbReference>
<name>A0A502CK64_9MICO</name>
<keyword evidence="2" id="KW-0238">DNA-binding</keyword>
<gene>
    <name evidence="2" type="ORF">EAH86_17785</name>
</gene>
<dbReference type="OrthoDB" id="4330189at2"/>
<dbReference type="InterPro" id="IPR041657">
    <property type="entry name" value="HTH_17"/>
</dbReference>
<evidence type="ECO:0000313" key="3">
    <source>
        <dbReference type="Proteomes" id="UP000317722"/>
    </source>
</evidence>
<dbReference type="InterPro" id="IPR010093">
    <property type="entry name" value="SinI_DNA-bd"/>
</dbReference>
<feature type="domain" description="Helix-turn-helix" evidence="1">
    <location>
        <begin position="8"/>
        <end position="56"/>
    </location>
</feature>
<evidence type="ECO:0000313" key="2">
    <source>
        <dbReference type="EMBL" id="TPG14055.1"/>
    </source>
</evidence>
<dbReference type="SUPFAM" id="SSF46955">
    <property type="entry name" value="Putative DNA-binding domain"/>
    <property type="match status" value="1"/>
</dbReference>
<organism evidence="2 3">
    <name type="scientific">Pedococcus bigeumensis</name>
    <dbReference type="NCBI Taxonomy" id="433644"/>
    <lineage>
        <taxon>Bacteria</taxon>
        <taxon>Bacillati</taxon>
        <taxon>Actinomycetota</taxon>
        <taxon>Actinomycetes</taxon>
        <taxon>Micrococcales</taxon>
        <taxon>Intrasporangiaceae</taxon>
        <taxon>Pedococcus</taxon>
    </lineage>
</organism>
<dbReference type="EMBL" id="RCZM01000006">
    <property type="protein sequence ID" value="TPG14055.1"/>
    <property type="molecule type" value="Genomic_DNA"/>
</dbReference>
<dbReference type="InterPro" id="IPR036388">
    <property type="entry name" value="WH-like_DNA-bd_sf"/>
</dbReference>
<dbReference type="NCBIfam" id="TIGR01764">
    <property type="entry name" value="excise"/>
    <property type="match status" value="1"/>
</dbReference>
<protein>
    <submittedName>
        <fullName evidence="2">DNA-binding protein</fullName>
    </submittedName>
</protein>